<feature type="domain" description="Polyphosphate kinase-2-related" evidence="1">
    <location>
        <begin position="10"/>
        <end position="233"/>
    </location>
</feature>
<feature type="domain" description="Polyphosphate kinase-2-related" evidence="1">
    <location>
        <begin position="273"/>
        <end position="497"/>
    </location>
</feature>
<dbReference type="Proteomes" id="UP000824175">
    <property type="component" value="Unassembled WGS sequence"/>
</dbReference>
<organism evidence="2 3">
    <name type="scientific">Candidatus Fimiplasma intestinipullorum</name>
    <dbReference type="NCBI Taxonomy" id="2840825"/>
    <lineage>
        <taxon>Bacteria</taxon>
        <taxon>Bacillati</taxon>
        <taxon>Bacillota</taxon>
        <taxon>Clostridia</taxon>
        <taxon>Eubacteriales</taxon>
        <taxon>Candidatus Fimiplasma</taxon>
    </lineage>
</organism>
<accession>A0A9D1HLE7</accession>
<dbReference type="EMBL" id="DVMJ01000014">
    <property type="protein sequence ID" value="HIU12830.1"/>
    <property type="molecule type" value="Genomic_DNA"/>
</dbReference>
<dbReference type="InterPro" id="IPR022489">
    <property type="entry name" value="PolyP_AMP_Tfrase"/>
</dbReference>
<dbReference type="AlphaFoldDB" id="A0A9D1HLE7"/>
<dbReference type="GO" id="GO:0043751">
    <property type="term" value="F:polyphosphate:AMP phosphotransferase activity"/>
    <property type="evidence" value="ECO:0007669"/>
    <property type="project" value="InterPro"/>
</dbReference>
<dbReference type="PANTHER" id="PTHR34383">
    <property type="entry name" value="POLYPHOSPHATE:AMP PHOSPHOTRANSFERASE-RELATED"/>
    <property type="match status" value="1"/>
</dbReference>
<dbReference type="Pfam" id="PF03976">
    <property type="entry name" value="PPK2"/>
    <property type="match status" value="2"/>
</dbReference>
<dbReference type="SUPFAM" id="SSF52540">
    <property type="entry name" value="P-loop containing nucleoside triphosphate hydrolases"/>
    <property type="match status" value="2"/>
</dbReference>
<evidence type="ECO:0000313" key="2">
    <source>
        <dbReference type="EMBL" id="HIU12830.1"/>
    </source>
</evidence>
<comment type="caution">
    <text evidence="2">The sequence shown here is derived from an EMBL/GenBank/DDBJ whole genome shotgun (WGS) entry which is preliminary data.</text>
</comment>
<evidence type="ECO:0000259" key="1">
    <source>
        <dbReference type="Pfam" id="PF03976"/>
    </source>
</evidence>
<name>A0A9D1HLE7_9FIRM</name>
<protein>
    <submittedName>
        <fullName evidence="2">Polyphosphate:AMP phosphotransferase</fullName>
    </submittedName>
</protein>
<dbReference type="GO" id="GO:0006797">
    <property type="term" value="P:polyphosphate metabolic process"/>
    <property type="evidence" value="ECO:0007669"/>
    <property type="project" value="InterPro"/>
</dbReference>
<reference evidence="2" key="2">
    <citation type="journal article" date="2021" name="PeerJ">
        <title>Extensive microbial diversity within the chicken gut microbiome revealed by metagenomics and culture.</title>
        <authorList>
            <person name="Gilroy R."/>
            <person name="Ravi A."/>
            <person name="Getino M."/>
            <person name="Pursley I."/>
            <person name="Horton D.L."/>
            <person name="Alikhan N.F."/>
            <person name="Baker D."/>
            <person name="Gharbi K."/>
            <person name="Hall N."/>
            <person name="Watson M."/>
            <person name="Adriaenssens E.M."/>
            <person name="Foster-Nyarko E."/>
            <person name="Jarju S."/>
            <person name="Secka A."/>
            <person name="Antonio M."/>
            <person name="Oren A."/>
            <person name="Chaudhuri R.R."/>
            <person name="La Ragione R."/>
            <person name="Hildebrand F."/>
            <person name="Pallen M.J."/>
        </authorList>
    </citation>
    <scope>NUCLEOTIDE SEQUENCE</scope>
    <source>
        <strain evidence="2">CHK195-11698</strain>
    </source>
</reference>
<dbReference type="Gene3D" id="3.40.50.300">
    <property type="entry name" value="P-loop containing nucleotide triphosphate hydrolases"/>
    <property type="match status" value="2"/>
</dbReference>
<proteinExistence type="predicted"/>
<gene>
    <name evidence="2" type="primary">pap</name>
    <name evidence="2" type="ORF">IAD15_01995</name>
</gene>
<dbReference type="InterPro" id="IPR022488">
    <property type="entry name" value="PPK2-related"/>
</dbReference>
<sequence>MLEKVDLSKKLSKKEYKEKKDELTPVLSQLQRDCKRLDIPVIIAFEGWEGGRKGILINKLIQALDPRGFKVYATDRETEDERMHPFLWRFWTKTPAKGRMAIFDKSWYRRVLDDSLEAEKMHEYSDEDYNEIVSFEQQLSDDGTVIIKFFLHISKKEQGKRLKQLDENHATKWMISEKSWRRHRMYQDYLVKYEEMFQRTDSDFAPWHIVEAEDENFAAVKIMSTVVETLSQAVADKLSSMHAEAKPQRMDVFSMDQSLKTSILAGVDLSKTIDKETYKTRLNELQNKIKVLHNEIYLQRIPVVLAFEGWDAGGKGGAIKRLTEKMDPRGYAVVPTASPNDIEKAHHYLWRFWNEFPKDGHIAIFDRTWYGRVMVERIEGFATEDEWTRAYKEMNDMELQLAHNGTVILKFWLHIDPDEQERRFNDRMANPEKQWKITDEDWRNRAKWHEYEIAVDDMLLKTSTSYAPWIVVEANSKYYARIKVLETVVHALEEALDQRAKKNKRSKK</sequence>
<dbReference type="PANTHER" id="PTHR34383:SF3">
    <property type="entry name" value="POLYPHOSPHATE:AMP PHOSPHOTRANSFERASE"/>
    <property type="match status" value="1"/>
</dbReference>
<reference evidence="2" key="1">
    <citation type="submission" date="2020-10" db="EMBL/GenBank/DDBJ databases">
        <authorList>
            <person name="Gilroy R."/>
        </authorList>
    </citation>
    <scope>NUCLEOTIDE SEQUENCE</scope>
    <source>
        <strain evidence="2">CHK195-11698</strain>
    </source>
</reference>
<dbReference type="InterPro" id="IPR027417">
    <property type="entry name" value="P-loop_NTPase"/>
</dbReference>
<evidence type="ECO:0000313" key="3">
    <source>
        <dbReference type="Proteomes" id="UP000824175"/>
    </source>
</evidence>
<dbReference type="NCBIfam" id="TIGR03708">
    <property type="entry name" value="poly_P_AMP_trns"/>
    <property type="match status" value="1"/>
</dbReference>